<comment type="caution">
    <text evidence="1">The sequence shown here is derived from an EMBL/GenBank/DDBJ whole genome shotgun (WGS) entry which is preliminary data.</text>
</comment>
<reference evidence="1" key="1">
    <citation type="submission" date="2020-10" db="EMBL/GenBank/DDBJ databases">
        <authorList>
            <person name="Kikuchi T."/>
        </authorList>
    </citation>
    <scope>NUCLEOTIDE SEQUENCE</scope>
    <source>
        <strain evidence="1">NKZ352</strain>
    </source>
</reference>
<keyword evidence="2" id="KW-1185">Reference proteome</keyword>
<dbReference type="AlphaFoldDB" id="A0A8S1GQI1"/>
<evidence type="ECO:0000313" key="2">
    <source>
        <dbReference type="Proteomes" id="UP000835052"/>
    </source>
</evidence>
<name>A0A8S1GQI1_9PELO</name>
<evidence type="ECO:0000313" key="1">
    <source>
        <dbReference type="EMBL" id="CAD6184978.1"/>
    </source>
</evidence>
<proteinExistence type="predicted"/>
<gene>
    <name evidence="1" type="ORF">CAUJ_LOCUS897</name>
</gene>
<dbReference type="Proteomes" id="UP000835052">
    <property type="component" value="Unassembled WGS sequence"/>
</dbReference>
<protein>
    <submittedName>
        <fullName evidence="1">Uncharacterized protein</fullName>
    </submittedName>
</protein>
<dbReference type="EMBL" id="CAJGYM010000002">
    <property type="protein sequence ID" value="CAD6184978.1"/>
    <property type="molecule type" value="Genomic_DNA"/>
</dbReference>
<organism evidence="1 2">
    <name type="scientific">Caenorhabditis auriculariae</name>
    <dbReference type="NCBI Taxonomy" id="2777116"/>
    <lineage>
        <taxon>Eukaryota</taxon>
        <taxon>Metazoa</taxon>
        <taxon>Ecdysozoa</taxon>
        <taxon>Nematoda</taxon>
        <taxon>Chromadorea</taxon>
        <taxon>Rhabditida</taxon>
        <taxon>Rhabditina</taxon>
        <taxon>Rhabditomorpha</taxon>
        <taxon>Rhabditoidea</taxon>
        <taxon>Rhabditidae</taxon>
        <taxon>Peloderinae</taxon>
        <taxon>Caenorhabditis</taxon>
    </lineage>
</organism>
<sequence>MASAVTSECRQMGLMRIKILPCPIPRVELTTEIISVNGVASSRAFVASHSRVTGRCPTLKWFDDFIDELIIYGYGDRGSLTQETDET</sequence>
<accession>A0A8S1GQI1</accession>